<proteinExistence type="predicted"/>
<dbReference type="EMBL" id="KK107485">
    <property type="protein sequence ID" value="EZA50122.1"/>
    <property type="molecule type" value="Genomic_DNA"/>
</dbReference>
<gene>
    <name evidence="1" type="ORF">X777_11565</name>
</gene>
<dbReference type="AlphaFoldDB" id="A0A026W232"/>
<evidence type="ECO:0000313" key="1">
    <source>
        <dbReference type="EMBL" id="EZA50122.1"/>
    </source>
</evidence>
<protein>
    <submittedName>
        <fullName evidence="1">Uncharacterized protein</fullName>
    </submittedName>
</protein>
<accession>A0A026W232</accession>
<name>A0A026W232_OOCBI</name>
<dbReference type="Proteomes" id="UP000053097">
    <property type="component" value="Unassembled WGS sequence"/>
</dbReference>
<evidence type="ECO:0000313" key="2">
    <source>
        <dbReference type="Proteomes" id="UP000053097"/>
    </source>
</evidence>
<reference evidence="1 2" key="1">
    <citation type="journal article" date="2014" name="Curr. Biol.">
        <title>The genome of the clonal raider ant Cerapachys biroi.</title>
        <authorList>
            <person name="Oxley P.R."/>
            <person name="Ji L."/>
            <person name="Fetter-Pruneda I."/>
            <person name="McKenzie S.K."/>
            <person name="Li C."/>
            <person name="Hu H."/>
            <person name="Zhang G."/>
            <person name="Kronauer D.J."/>
        </authorList>
    </citation>
    <scope>NUCLEOTIDE SEQUENCE [LARGE SCALE GENOMIC DNA]</scope>
</reference>
<organism evidence="1 2">
    <name type="scientific">Ooceraea biroi</name>
    <name type="common">Clonal raider ant</name>
    <name type="synonym">Cerapachys biroi</name>
    <dbReference type="NCBI Taxonomy" id="2015173"/>
    <lineage>
        <taxon>Eukaryota</taxon>
        <taxon>Metazoa</taxon>
        <taxon>Ecdysozoa</taxon>
        <taxon>Arthropoda</taxon>
        <taxon>Hexapoda</taxon>
        <taxon>Insecta</taxon>
        <taxon>Pterygota</taxon>
        <taxon>Neoptera</taxon>
        <taxon>Endopterygota</taxon>
        <taxon>Hymenoptera</taxon>
        <taxon>Apocrita</taxon>
        <taxon>Aculeata</taxon>
        <taxon>Formicoidea</taxon>
        <taxon>Formicidae</taxon>
        <taxon>Dorylinae</taxon>
        <taxon>Ooceraea</taxon>
    </lineage>
</organism>
<keyword evidence="2" id="KW-1185">Reference proteome</keyword>
<sequence>MFPPPCGTTSHDLARSPHSRPYIARGVDFLGPHLNVRVSNVQNGIRCNNIVVAAVALLRSLVRTRRTCPVS</sequence>